<keyword evidence="4" id="KW-1185">Reference proteome</keyword>
<proteinExistence type="predicted"/>
<evidence type="ECO:0000313" key="3">
    <source>
        <dbReference type="EMBL" id="KZP15085.1"/>
    </source>
</evidence>
<evidence type="ECO:0000313" key="4">
    <source>
        <dbReference type="Proteomes" id="UP000076532"/>
    </source>
</evidence>
<evidence type="ECO:0000313" key="2">
    <source>
        <dbReference type="EMBL" id="KZP10462.1"/>
    </source>
</evidence>
<protein>
    <recommendedName>
        <fullName evidence="5">Zn(2)-C6 fungal-type domain-containing protein</fullName>
    </recommendedName>
</protein>
<evidence type="ECO:0008006" key="5">
    <source>
        <dbReference type="Google" id="ProtNLM"/>
    </source>
</evidence>
<reference evidence="2 4" key="1">
    <citation type="journal article" date="2016" name="Mol. Biol. Evol.">
        <title>Comparative Genomics of Early-Diverging Mushroom-Forming Fungi Provides Insights into the Origins of Lignocellulose Decay Capabilities.</title>
        <authorList>
            <person name="Nagy L.G."/>
            <person name="Riley R."/>
            <person name="Tritt A."/>
            <person name="Adam C."/>
            <person name="Daum C."/>
            <person name="Floudas D."/>
            <person name="Sun H."/>
            <person name="Yadav J.S."/>
            <person name="Pangilinan J."/>
            <person name="Larsson K.H."/>
            <person name="Matsuura K."/>
            <person name="Barry K."/>
            <person name="Labutti K."/>
            <person name="Kuo R."/>
            <person name="Ohm R.A."/>
            <person name="Bhattacharya S.S."/>
            <person name="Shirouzu T."/>
            <person name="Yoshinaga Y."/>
            <person name="Martin F.M."/>
            <person name="Grigoriev I.V."/>
            <person name="Hibbett D.S."/>
        </authorList>
    </citation>
    <scope>NUCLEOTIDE SEQUENCE [LARGE SCALE GENOMIC DNA]</scope>
    <source>
        <strain evidence="2 4">CBS 109695</strain>
    </source>
</reference>
<dbReference type="EMBL" id="KV417679">
    <property type="protein sequence ID" value="KZP10462.1"/>
    <property type="molecule type" value="Genomic_DNA"/>
</dbReference>
<evidence type="ECO:0000256" key="1">
    <source>
        <dbReference type="SAM" id="MobiDB-lite"/>
    </source>
</evidence>
<organism evidence="2 4">
    <name type="scientific">Athelia psychrophila</name>
    <dbReference type="NCBI Taxonomy" id="1759441"/>
    <lineage>
        <taxon>Eukaryota</taxon>
        <taxon>Fungi</taxon>
        <taxon>Dikarya</taxon>
        <taxon>Basidiomycota</taxon>
        <taxon>Agaricomycotina</taxon>
        <taxon>Agaricomycetes</taxon>
        <taxon>Agaricomycetidae</taxon>
        <taxon>Atheliales</taxon>
        <taxon>Atheliaceae</taxon>
        <taxon>Athelia</taxon>
    </lineage>
</organism>
<dbReference type="AlphaFoldDB" id="A0A165ZD53"/>
<dbReference type="EMBL" id="KV417609">
    <property type="protein sequence ID" value="KZP15085.1"/>
    <property type="molecule type" value="Genomic_DNA"/>
</dbReference>
<feature type="non-terminal residue" evidence="2">
    <location>
        <position position="529"/>
    </location>
</feature>
<sequence length="529" mass="56127">MFQKKLEVVPILVGSEGPFVGQAKKLLPAPPGALSETGDTLVWDSEPCTRCRTNRLPCGGKQGRACTSCKKQKVACNFSSARPAKPRGSERSTSDHPHDHNSPATSSSSFNLATTNITAASTPIPASSPTTSTSIIDSSLDYNNSNILSLKRKRSVEPLQTLSYAETPALKRAQTTPNSPNVQCDRCWTSNKTCHGPIGRPCIPCKTSKLGCSFSNAKNASGVAPAASQASGTQSCIRCTLEDKHCVGTTGHACNSCRKSKTKCSNAAVHQRVVRTSAPHPPSPSLGPHLAPQAVRAGGTYISTTLPISQANYSPLDGGAASASSTSTMLSFTPSIPIPTVSPGARGYEVHQERTEAHVTPPESSCKACLEQRKSCWGAQGFNSSAGFDGSTPTSCWPCLQAGQLCSKTQDARGGKDPERPRQPSLRLVLDPNRPLRDMAGASFQSNASSPPVLYRPREPSQFPPTWDTVAVRHYDNSGETLQTDHSGFSRPSDATMIASPAHSSRGTTLAPIQLSQYNWERISPSADL</sequence>
<name>A0A165ZD53_9AGAM</name>
<feature type="compositionally biased region" description="Basic and acidic residues" evidence="1">
    <location>
        <begin position="410"/>
        <end position="422"/>
    </location>
</feature>
<gene>
    <name evidence="3" type="ORF">FIBSPDRAFT_867704</name>
    <name evidence="2" type="ORF">FIBSPDRAFT_872550</name>
</gene>
<feature type="region of interest" description="Disordered" evidence="1">
    <location>
        <begin position="409"/>
        <end position="462"/>
    </location>
</feature>
<dbReference type="Proteomes" id="UP000076532">
    <property type="component" value="Unassembled WGS sequence"/>
</dbReference>
<accession>A0A165ZD53</accession>
<feature type="region of interest" description="Disordered" evidence="1">
    <location>
        <begin position="80"/>
        <end position="110"/>
    </location>
</feature>
<feature type="compositionally biased region" description="Basic and acidic residues" evidence="1">
    <location>
        <begin position="87"/>
        <end position="101"/>
    </location>
</feature>
<feature type="region of interest" description="Disordered" evidence="1">
    <location>
        <begin position="479"/>
        <end position="508"/>
    </location>
</feature>